<dbReference type="PANTHER" id="PTHR33066">
    <property type="entry name" value="INTEGRASE_SAM-LIKE_N DOMAIN-CONTAINING PROTEIN"/>
    <property type="match status" value="1"/>
</dbReference>
<feature type="domain" description="Core-binding (CB)" evidence="3">
    <location>
        <begin position="64"/>
        <end position="152"/>
    </location>
</feature>
<dbReference type="PROSITE" id="PS51900">
    <property type="entry name" value="CB"/>
    <property type="match status" value="1"/>
</dbReference>
<dbReference type="AlphaFoldDB" id="A0A6P9AIP5"/>
<evidence type="ECO:0000256" key="2">
    <source>
        <dbReference type="SAM" id="MobiDB-lite"/>
    </source>
</evidence>
<name>A0A6P9AIP5_PANGU</name>
<dbReference type="SUPFAM" id="SSF47823">
    <property type="entry name" value="lambda integrase-like, N-terminal domain"/>
    <property type="match status" value="1"/>
</dbReference>
<keyword evidence="4" id="KW-1185">Reference proteome</keyword>
<accession>A0A6P9AIP5</accession>
<dbReference type="InterPro" id="IPR010998">
    <property type="entry name" value="Integrase_recombinase_N"/>
</dbReference>
<organism evidence="4 5">
    <name type="scientific">Pantherophis guttatus</name>
    <name type="common">Corn snake</name>
    <name type="synonym">Elaphe guttata</name>
    <dbReference type="NCBI Taxonomy" id="94885"/>
    <lineage>
        <taxon>Eukaryota</taxon>
        <taxon>Metazoa</taxon>
        <taxon>Chordata</taxon>
        <taxon>Craniata</taxon>
        <taxon>Vertebrata</taxon>
        <taxon>Euteleostomi</taxon>
        <taxon>Lepidosauria</taxon>
        <taxon>Squamata</taxon>
        <taxon>Bifurcata</taxon>
        <taxon>Unidentata</taxon>
        <taxon>Episquamata</taxon>
        <taxon>Toxicofera</taxon>
        <taxon>Serpentes</taxon>
        <taxon>Colubroidea</taxon>
        <taxon>Colubridae</taxon>
        <taxon>Colubrinae</taxon>
        <taxon>Pantherophis</taxon>
    </lineage>
</organism>
<feature type="compositionally biased region" description="Polar residues" evidence="2">
    <location>
        <begin position="1"/>
        <end position="10"/>
    </location>
</feature>
<evidence type="ECO:0000259" key="3">
    <source>
        <dbReference type="PROSITE" id="PS51900"/>
    </source>
</evidence>
<dbReference type="KEGG" id="pgut:117654630"/>
<reference evidence="5" key="1">
    <citation type="submission" date="2025-08" db="UniProtKB">
        <authorList>
            <consortium name="RefSeq"/>
        </authorList>
    </citation>
    <scope>IDENTIFICATION</scope>
    <source>
        <tissue evidence="5">Blood</tissue>
    </source>
</reference>
<sequence length="230" mass="25804">MGMSTCQDTTVVPLALPKVRQEPFKSQGQDSTEALEDSSGQDFPHPGGSNPSRPTVTPADHLAIEWRILSQDNLSSRVIQNIQASRRPSTDRVFDATWRVFCTWCSRMGTDPSSVSVAHILDFLQDGLDKGLTPNTIRRQVAALSSVLSCGSLESLTKHPTVHRFLRGATNLRPPVVHRYPIWDLMKVLNTLTRGPFEPIRLARLRFHTCKVAFLVAITSARFWNWQPFL</sequence>
<dbReference type="InParanoid" id="A0A6P9AIP5"/>
<dbReference type="Gene3D" id="1.10.150.130">
    <property type="match status" value="1"/>
</dbReference>
<dbReference type="RefSeq" id="XP_034257295.1">
    <property type="nucleotide sequence ID" value="XM_034401404.1"/>
</dbReference>
<dbReference type="GeneID" id="117654630"/>
<evidence type="ECO:0000313" key="4">
    <source>
        <dbReference type="Proteomes" id="UP001652622"/>
    </source>
</evidence>
<feature type="region of interest" description="Disordered" evidence="2">
    <location>
        <begin position="1"/>
        <end position="57"/>
    </location>
</feature>
<dbReference type="OMA" id="LAIEWRI"/>
<keyword evidence="1" id="KW-0238">DNA-binding</keyword>
<dbReference type="Proteomes" id="UP001652622">
    <property type="component" value="Unplaced"/>
</dbReference>
<dbReference type="GO" id="GO:0003677">
    <property type="term" value="F:DNA binding"/>
    <property type="evidence" value="ECO:0007669"/>
    <property type="project" value="UniProtKB-KW"/>
</dbReference>
<dbReference type="PANTHER" id="PTHR33066:SF2">
    <property type="entry name" value="FILAGGRIN-2-LIKE"/>
    <property type="match status" value="1"/>
</dbReference>
<protein>
    <submittedName>
        <fullName evidence="5">Uncharacterized protein LOC117654630</fullName>
    </submittedName>
</protein>
<dbReference type="InterPro" id="IPR044068">
    <property type="entry name" value="CB"/>
</dbReference>
<proteinExistence type="predicted"/>
<evidence type="ECO:0000313" key="5">
    <source>
        <dbReference type="RefSeq" id="XP_034257295.1"/>
    </source>
</evidence>
<evidence type="ECO:0000256" key="1">
    <source>
        <dbReference type="ARBA" id="ARBA00023125"/>
    </source>
</evidence>
<gene>
    <name evidence="5" type="primary">LOC117654630</name>
</gene>